<name>A0A8S1BQF1_ARCPL</name>
<feature type="compositionally biased region" description="Basic and acidic residues" evidence="11">
    <location>
        <begin position="1"/>
        <end position="21"/>
    </location>
</feature>
<dbReference type="PANTHER" id="PTHR11214:SF314">
    <property type="entry name" value="HEXOSYLTRANSFERASE"/>
    <property type="match status" value="1"/>
</dbReference>
<dbReference type="FunFam" id="3.90.550.50:FF:000001">
    <property type="entry name" value="Hexosyltransferase"/>
    <property type="match status" value="1"/>
</dbReference>
<evidence type="ECO:0000256" key="12">
    <source>
        <dbReference type="SAM" id="Phobius"/>
    </source>
</evidence>
<evidence type="ECO:0000256" key="5">
    <source>
        <dbReference type="ARBA" id="ARBA00022692"/>
    </source>
</evidence>
<evidence type="ECO:0000256" key="6">
    <source>
        <dbReference type="ARBA" id="ARBA00022968"/>
    </source>
</evidence>
<dbReference type="InterPro" id="IPR002659">
    <property type="entry name" value="Glyco_trans_31"/>
</dbReference>
<dbReference type="GO" id="GO:0000139">
    <property type="term" value="C:Golgi membrane"/>
    <property type="evidence" value="ECO:0007669"/>
    <property type="project" value="UniProtKB-SubCell"/>
</dbReference>
<keyword evidence="3" id="KW-0328">Glycosyltransferase</keyword>
<proteinExistence type="inferred from homology"/>
<comment type="caution">
    <text evidence="13">The sequence shown here is derived from an EMBL/GenBank/DDBJ whole genome shotgun (WGS) entry which is preliminary data.</text>
</comment>
<feature type="transmembrane region" description="Helical" evidence="12">
    <location>
        <begin position="53"/>
        <end position="75"/>
    </location>
</feature>
<keyword evidence="8" id="KW-0333">Golgi apparatus</keyword>
<keyword evidence="6" id="KW-0735">Signal-anchor</keyword>
<reference evidence="13 14" key="1">
    <citation type="submission" date="2020-04" db="EMBL/GenBank/DDBJ databases">
        <authorList>
            <person name="Wallbank WR R."/>
            <person name="Pardo Diaz C."/>
            <person name="Kozak K."/>
            <person name="Martin S."/>
            <person name="Jiggins C."/>
            <person name="Moest M."/>
            <person name="Warren A I."/>
            <person name="Byers J.R.P. K."/>
            <person name="Montejo-Kovacevich G."/>
            <person name="Yen C E."/>
        </authorList>
    </citation>
    <scope>NUCLEOTIDE SEQUENCE [LARGE SCALE GENOMIC DNA]</scope>
</reference>
<dbReference type="GO" id="GO:0006493">
    <property type="term" value="P:protein O-linked glycosylation"/>
    <property type="evidence" value="ECO:0007669"/>
    <property type="project" value="TreeGrafter"/>
</dbReference>
<evidence type="ECO:0000256" key="2">
    <source>
        <dbReference type="ARBA" id="ARBA00008661"/>
    </source>
</evidence>
<dbReference type="Gene3D" id="3.90.550.50">
    <property type="match status" value="1"/>
</dbReference>
<comment type="similarity">
    <text evidence="2">Belongs to the glycosyltransferase 31 family.</text>
</comment>
<accession>A0A8S1BQF1</accession>
<keyword evidence="4" id="KW-0808">Transferase</keyword>
<evidence type="ECO:0000256" key="4">
    <source>
        <dbReference type="ARBA" id="ARBA00022679"/>
    </source>
</evidence>
<feature type="region of interest" description="Disordered" evidence="11">
    <location>
        <begin position="1"/>
        <end position="25"/>
    </location>
</feature>
<dbReference type="Proteomes" id="UP000494256">
    <property type="component" value="Unassembled WGS sequence"/>
</dbReference>
<evidence type="ECO:0000256" key="10">
    <source>
        <dbReference type="ARBA" id="ARBA00023180"/>
    </source>
</evidence>
<dbReference type="EMBL" id="CADEBD010001048">
    <property type="protein sequence ID" value="CAB3262149.1"/>
    <property type="molecule type" value="Genomic_DNA"/>
</dbReference>
<evidence type="ECO:0000256" key="11">
    <source>
        <dbReference type="SAM" id="MobiDB-lite"/>
    </source>
</evidence>
<keyword evidence="5 12" id="KW-0812">Transmembrane</keyword>
<sequence>MDDDKHCYDDDRLYSSGRDSDDSPILSNRYERYRRYTPYAAPKMEEREKRSTLTVLAKFFLFCTAMILFCVLMYIPVYNKASDQLTKEIVAGWSKHTNRDTKIYVQPNNVTIIQEPKDVCHKNTKNKLFLLIVVCSSTTNFDSRSAIRETWGSYKKYLQMSKLYHAVKQKYKNYNFSYDLYSESGDLDNLNDTSVRNKRDISSFRQLLPELAKALQNNLVKDKTENVPEKRFEDDDNSMLPEFDMNQELGDHTEIPNYDYYDSNVMKIPPNGYEDNIDLERVLNLLRRDNTLKENLPKVKEDLEDGSTEPDYKVVFLLGLPSNNNDSTIQNKILEESEKYGDIIQEGFIDSYNNLTLKSIMMLKWITNNCNDSVRYILKTDDDMYINVPNLIENLRNRSKEFDKRTKGKKEKEYLLIGDLICGARPVLDSTNKWYSPRYMYGGRVYPKYLSGTGYALSAHTARALYEAALKTNYFHLEDIFITGMCASRARPRMVPRDDATFSYQAAGGAARAACGAHARATAHRVPPDSMRHLHRMLSKKHVLDTCERMRLTKVRRDRLKPKTTPKRLTRH</sequence>
<evidence type="ECO:0000256" key="1">
    <source>
        <dbReference type="ARBA" id="ARBA00004323"/>
    </source>
</evidence>
<evidence type="ECO:0000256" key="8">
    <source>
        <dbReference type="ARBA" id="ARBA00023034"/>
    </source>
</evidence>
<keyword evidence="7 12" id="KW-1133">Transmembrane helix</keyword>
<dbReference type="OrthoDB" id="2985014at2759"/>
<evidence type="ECO:0000256" key="3">
    <source>
        <dbReference type="ARBA" id="ARBA00022676"/>
    </source>
</evidence>
<comment type="subcellular location">
    <subcellularLocation>
        <location evidence="1">Golgi apparatus membrane</location>
        <topology evidence="1">Single-pass type II membrane protein</topology>
    </subcellularLocation>
</comment>
<organism evidence="13 14">
    <name type="scientific">Arctia plantaginis</name>
    <name type="common">Wood tiger moth</name>
    <name type="synonym">Phalaena plantaginis</name>
    <dbReference type="NCBI Taxonomy" id="874455"/>
    <lineage>
        <taxon>Eukaryota</taxon>
        <taxon>Metazoa</taxon>
        <taxon>Ecdysozoa</taxon>
        <taxon>Arthropoda</taxon>
        <taxon>Hexapoda</taxon>
        <taxon>Insecta</taxon>
        <taxon>Pterygota</taxon>
        <taxon>Neoptera</taxon>
        <taxon>Endopterygota</taxon>
        <taxon>Lepidoptera</taxon>
        <taxon>Glossata</taxon>
        <taxon>Ditrysia</taxon>
        <taxon>Noctuoidea</taxon>
        <taxon>Erebidae</taxon>
        <taxon>Arctiinae</taxon>
        <taxon>Arctia</taxon>
    </lineage>
</organism>
<evidence type="ECO:0000256" key="7">
    <source>
        <dbReference type="ARBA" id="ARBA00022989"/>
    </source>
</evidence>
<protein>
    <recommendedName>
        <fullName evidence="15">Hexosyltransferase</fullName>
    </recommendedName>
</protein>
<evidence type="ECO:0000256" key="9">
    <source>
        <dbReference type="ARBA" id="ARBA00023136"/>
    </source>
</evidence>
<evidence type="ECO:0000313" key="14">
    <source>
        <dbReference type="Proteomes" id="UP000494256"/>
    </source>
</evidence>
<dbReference type="PANTHER" id="PTHR11214">
    <property type="entry name" value="BETA-1,3-N-ACETYLGLUCOSAMINYLTRANSFERASE"/>
    <property type="match status" value="1"/>
</dbReference>
<evidence type="ECO:0008006" key="15">
    <source>
        <dbReference type="Google" id="ProtNLM"/>
    </source>
</evidence>
<dbReference type="Pfam" id="PF01762">
    <property type="entry name" value="Galactosyl_T"/>
    <property type="match status" value="1"/>
</dbReference>
<keyword evidence="9 12" id="KW-0472">Membrane</keyword>
<gene>
    <name evidence="13" type="ORF">APLA_LOCUS17608</name>
</gene>
<keyword evidence="10" id="KW-0325">Glycoprotein</keyword>
<dbReference type="AlphaFoldDB" id="A0A8S1BQF1"/>
<dbReference type="GO" id="GO:0016758">
    <property type="term" value="F:hexosyltransferase activity"/>
    <property type="evidence" value="ECO:0007669"/>
    <property type="project" value="InterPro"/>
</dbReference>
<evidence type="ECO:0000313" key="13">
    <source>
        <dbReference type="EMBL" id="CAB3262149.1"/>
    </source>
</evidence>